<organism evidence="1 2">
    <name type="scientific">Lindgomyces ingoldianus</name>
    <dbReference type="NCBI Taxonomy" id="673940"/>
    <lineage>
        <taxon>Eukaryota</taxon>
        <taxon>Fungi</taxon>
        <taxon>Dikarya</taxon>
        <taxon>Ascomycota</taxon>
        <taxon>Pezizomycotina</taxon>
        <taxon>Dothideomycetes</taxon>
        <taxon>Pleosporomycetidae</taxon>
        <taxon>Pleosporales</taxon>
        <taxon>Lindgomycetaceae</taxon>
        <taxon>Lindgomyces</taxon>
    </lineage>
</organism>
<sequence>MGRRLTATDFQNSHPELMSWFKPLSKVVGTHMAVGPCRSFYACIPTSSAGGTFYSPQIPTTLKNLLDASSSNPNRKFTTQVSLGYGGSWFVLWPNGDVSWDLAGQFEGLEDVLKKLPEKCISYLALNPWAPGQYFLVAEDGTVKFCLPAEWAVTIEEDIATWQNRFKTVTSSTIRGGKADSSTALPGGKIGLPIKEEKDGKSEKKGGHDLPPPYEGRHK</sequence>
<protein>
    <submittedName>
        <fullName evidence="1">Uncharacterized protein</fullName>
    </submittedName>
</protein>
<evidence type="ECO:0000313" key="2">
    <source>
        <dbReference type="Proteomes" id="UP000799755"/>
    </source>
</evidence>
<evidence type="ECO:0000313" key="1">
    <source>
        <dbReference type="EMBL" id="KAF2465314.1"/>
    </source>
</evidence>
<proteinExistence type="predicted"/>
<name>A0ACB6QE63_9PLEO</name>
<dbReference type="EMBL" id="MU003530">
    <property type="protein sequence ID" value="KAF2465314.1"/>
    <property type="molecule type" value="Genomic_DNA"/>
</dbReference>
<reference evidence="1" key="1">
    <citation type="journal article" date="2020" name="Stud. Mycol.">
        <title>101 Dothideomycetes genomes: a test case for predicting lifestyles and emergence of pathogens.</title>
        <authorList>
            <person name="Haridas S."/>
            <person name="Albert R."/>
            <person name="Binder M."/>
            <person name="Bloem J."/>
            <person name="Labutti K."/>
            <person name="Salamov A."/>
            <person name="Andreopoulos B."/>
            <person name="Baker S."/>
            <person name="Barry K."/>
            <person name="Bills G."/>
            <person name="Bluhm B."/>
            <person name="Cannon C."/>
            <person name="Castanera R."/>
            <person name="Culley D."/>
            <person name="Daum C."/>
            <person name="Ezra D."/>
            <person name="Gonzalez J."/>
            <person name="Henrissat B."/>
            <person name="Kuo A."/>
            <person name="Liang C."/>
            <person name="Lipzen A."/>
            <person name="Lutzoni F."/>
            <person name="Magnuson J."/>
            <person name="Mondo S."/>
            <person name="Nolan M."/>
            <person name="Ohm R."/>
            <person name="Pangilinan J."/>
            <person name="Park H.-J."/>
            <person name="Ramirez L."/>
            <person name="Alfaro M."/>
            <person name="Sun H."/>
            <person name="Tritt A."/>
            <person name="Yoshinaga Y."/>
            <person name="Zwiers L.-H."/>
            <person name="Turgeon B."/>
            <person name="Goodwin S."/>
            <person name="Spatafora J."/>
            <person name="Crous P."/>
            <person name="Grigoriev I."/>
        </authorList>
    </citation>
    <scope>NUCLEOTIDE SEQUENCE</scope>
    <source>
        <strain evidence="1">ATCC 200398</strain>
    </source>
</reference>
<gene>
    <name evidence="1" type="ORF">BDR25DRAFT_306757</name>
</gene>
<keyword evidence="2" id="KW-1185">Reference proteome</keyword>
<accession>A0ACB6QE63</accession>
<comment type="caution">
    <text evidence="1">The sequence shown here is derived from an EMBL/GenBank/DDBJ whole genome shotgun (WGS) entry which is preliminary data.</text>
</comment>
<dbReference type="Proteomes" id="UP000799755">
    <property type="component" value="Unassembled WGS sequence"/>
</dbReference>